<dbReference type="OrthoDB" id="8576080at2"/>
<name>A7NGL6_ROSCS</name>
<sequence>MQTSVFVFAYDLADEGYGHVLDTVRDRAGANAVNLACSYHHARDVFPHNPSRKVRFLEGGACFFRPNPARYADLRIQPILSRLTDDHDPLDRCIAEAERRGMAVRAWTTNLHNTGLGSRYPNCTLQNAFGDPYITCLCPANPDVRAYLCALSADIAGRGVQALLLESIGYHSFDHGYHHERSFVPLAPAIRFLLGLCFCPHCTARLNASGVDVAHVRRFVQTEVGKVFDGEPGNVEDIPVERQALATLADGELGAMLDARRAIVTSLVAEITDAVSAAGSTQVIAMDMSGAALGYATGMPTGAQAPMRAWEDGLDLPAVAAVCHGIAVLAYARDVERVRADLDAYAHLLPAGVSLTVGVRPMPPDCHSAAEMTAKVTLLRERGIDSMDVYHYGLMRLKHLDWVGEAVRNTAG</sequence>
<proteinExistence type="predicted"/>
<dbReference type="Proteomes" id="UP000000263">
    <property type="component" value="Chromosome"/>
</dbReference>
<evidence type="ECO:0000313" key="2">
    <source>
        <dbReference type="Proteomes" id="UP000000263"/>
    </source>
</evidence>
<dbReference type="KEGG" id="rca:Rcas_0476"/>
<accession>A7NGL6</accession>
<reference evidence="1 2" key="1">
    <citation type="submission" date="2007-08" db="EMBL/GenBank/DDBJ databases">
        <title>Complete sequence of Roseiflexus castenholzii DSM 13941.</title>
        <authorList>
            <consortium name="US DOE Joint Genome Institute"/>
            <person name="Copeland A."/>
            <person name="Lucas S."/>
            <person name="Lapidus A."/>
            <person name="Barry K."/>
            <person name="Glavina del Rio T."/>
            <person name="Dalin E."/>
            <person name="Tice H."/>
            <person name="Pitluck S."/>
            <person name="Thompson L.S."/>
            <person name="Brettin T."/>
            <person name="Bruce D."/>
            <person name="Detter J.C."/>
            <person name="Han C."/>
            <person name="Tapia R."/>
            <person name="Schmutz J."/>
            <person name="Larimer F."/>
            <person name="Land M."/>
            <person name="Hauser L."/>
            <person name="Kyrpides N."/>
            <person name="Mikhailova N."/>
            <person name="Bryant D.A."/>
            <person name="Hanada S."/>
            <person name="Tsukatani Y."/>
            <person name="Richardson P."/>
        </authorList>
    </citation>
    <scope>NUCLEOTIDE SEQUENCE [LARGE SCALE GENOMIC DNA]</scope>
    <source>
        <strain evidence="2">DSM 13941 / HLO8</strain>
    </source>
</reference>
<dbReference type="HOGENOM" id="CLU_057304_0_0_0"/>
<dbReference type="EMBL" id="CP000804">
    <property type="protein sequence ID" value="ABU56606.1"/>
    <property type="molecule type" value="Genomic_DNA"/>
</dbReference>
<protein>
    <submittedName>
        <fullName evidence="1">Uncharacterized protein</fullName>
    </submittedName>
</protein>
<dbReference type="RefSeq" id="WP_011998009.1">
    <property type="nucleotide sequence ID" value="NC_009767.1"/>
</dbReference>
<evidence type="ECO:0000313" key="1">
    <source>
        <dbReference type="EMBL" id="ABU56606.1"/>
    </source>
</evidence>
<dbReference type="eggNOG" id="COG1649">
    <property type="taxonomic scope" value="Bacteria"/>
</dbReference>
<gene>
    <name evidence="1" type="ordered locus">Rcas_0476</name>
</gene>
<dbReference type="Gene3D" id="3.20.20.80">
    <property type="entry name" value="Glycosidases"/>
    <property type="match status" value="1"/>
</dbReference>
<keyword evidence="2" id="KW-1185">Reference proteome</keyword>
<dbReference type="STRING" id="383372.Rcas_0476"/>
<organism evidence="1 2">
    <name type="scientific">Roseiflexus castenholzii (strain DSM 13941 / HLO8)</name>
    <dbReference type="NCBI Taxonomy" id="383372"/>
    <lineage>
        <taxon>Bacteria</taxon>
        <taxon>Bacillati</taxon>
        <taxon>Chloroflexota</taxon>
        <taxon>Chloroflexia</taxon>
        <taxon>Chloroflexales</taxon>
        <taxon>Roseiflexineae</taxon>
        <taxon>Roseiflexaceae</taxon>
        <taxon>Roseiflexus</taxon>
    </lineage>
</organism>
<dbReference type="AlphaFoldDB" id="A7NGL6"/>